<dbReference type="Proteomes" id="UP000749559">
    <property type="component" value="Unassembled WGS sequence"/>
</dbReference>
<sequence length="230" mass="25839">MHGAEGGHPDINYKVKYKALKRKLKFLVFEQECFMEELRKAQRKLLKVSRDKSFLLDRLLQYEAVEDSTSDSDATGSSDSDGEGNKDGSSSKKRKLLMTPQLPSFGDSTSLLSGLGFPGFHPPQGQQISPDQPRKKMAKTKKTIIKKVSLQKAKSADDQGFLHVTKRPTQVQPHISRAEIERQLDSKPRSQFMGIEKAPLSLPMDLFSSENSNQEGEHKLAENLMIDVHE</sequence>
<comment type="caution">
    <text evidence="3">The sequence shown here is derived from an EMBL/GenBank/DDBJ whole genome shotgun (WGS) entry which is preliminary data.</text>
</comment>
<dbReference type="OrthoDB" id="5977486at2759"/>
<evidence type="ECO:0000313" key="4">
    <source>
        <dbReference type="Proteomes" id="UP000749559"/>
    </source>
</evidence>
<dbReference type="GO" id="GO:0006338">
    <property type="term" value="P:chromatin remodeling"/>
    <property type="evidence" value="ECO:0007669"/>
    <property type="project" value="InterPro"/>
</dbReference>
<organism evidence="3 4">
    <name type="scientific">Owenia fusiformis</name>
    <name type="common">Polychaete worm</name>
    <dbReference type="NCBI Taxonomy" id="6347"/>
    <lineage>
        <taxon>Eukaryota</taxon>
        <taxon>Metazoa</taxon>
        <taxon>Spiralia</taxon>
        <taxon>Lophotrochozoa</taxon>
        <taxon>Annelida</taxon>
        <taxon>Polychaeta</taxon>
        <taxon>Sedentaria</taxon>
        <taxon>Canalipalpata</taxon>
        <taxon>Sabellida</taxon>
        <taxon>Oweniida</taxon>
        <taxon>Oweniidae</taxon>
        <taxon>Owenia</taxon>
    </lineage>
</organism>
<proteinExistence type="predicted"/>
<evidence type="ECO:0000259" key="2">
    <source>
        <dbReference type="Pfam" id="PF24237"/>
    </source>
</evidence>
<feature type="domain" description="INO80 complex subunit E N-terminal" evidence="2">
    <location>
        <begin position="12"/>
        <end position="59"/>
    </location>
</feature>
<dbReference type="PANTHER" id="PTHR21812">
    <property type="entry name" value="INO80 COMPLEX SUBUNIT E"/>
    <property type="match status" value="1"/>
</dbReference>
<evidence type="ECO:0000313" key="3">
    <source>
        <dbReference type="EMBL" id="CAH1800599.1"/>
    </source>
</evidence>
<dbReference type="PANTHER" id="PTHR21812:SF1">
    <property type="entry name" value="INO80 COMPLEX SUBUNIT E"/>
    <property type="match status" value="1"/>
</dbReference>
<protein>
    <recommendedName>
        <fullName evidence="2">INO80 complex subunit E N-terminal domain-containing protein</fullName>
    </recommendedName>
</protein>
<feature type="region of interest" description="Disordered" evidence="1">
    <location>
        <begin position="67"/>
        <end position="95"/>
    </location>
</feature>
<reference evidence="3" key="1">
    <citation type="submission" date="2022-03" db="EMBL/GenBank/DDBJ databases">
        <authorList>
            <person name="Martin C."/>
        </authorList>
    </citation>
    <scope>NUCLEOTIDE SEQUENCE</scope>
</reference>
<dbReference type="Pfam" id="PF24237">
    <property type="entry name" value="INO80E"/>
    <property type="match status" value="1"/>
</dbReference>
<gene>
    <name evidence="3" type="ORF">OFUS_LOCUS24462</name>
</gene>
<dbReference type="InterPro" id="IPR056515">
    <property type="entry name" value="INO80E_N"/>
</dbReference>
<dbReference type="InterPro" id="IPR026678">
    <property type="entry name" value="INO80E"/>
</dbReference>
<dbReference type="AlphaFoldDB" id="A0A8J1UXR4"/>
<keyword evidence="4" id="KW-1185">Reference proteome</keyword>
<feature type="region of interest" description="Disordered" evidence="1">
    <location>
        <begin position="113"/>
        <end position="140"/>
    </location>
</feature>
<dbReference type="EMBL" id="CAIIXF020000012">
    <property type="protein sequence ID" value="CAH1800599.1"/>
    <property type="molecule type" value="Genomic_DNA"/>
</dbReference>
<evidence type="ECO:0000256" key="1">
    <source>
        <dbReference type="SAM" id="MobiDB-lite"/>
    </source>
</evidence>
<accession>A0A8J1UXR4</accession>
<dbReference type="GO" id="GO:0031011">
    <property type="term" value="C:Ino80 complex"/>
    <property type="evidence" value="ECO:0007669"/>
    <property type="project" value="InterPro"/>
</dbReference>
<name>A0A8J1UXR4_OWEFU</name>